<comment type="similarity">
    <text evidence="2">Belongs to the truncated hemoglobin family. Group I subfamily.</text>
</comment>
<dbReference type="GO" id="GO:0005344">
    <property type="term" value="F:oxygen carrier activity"/>
    <property type="evidence" value="ECO:0007669"/>
    <property type="project" value="InterPro"/>
</dbReference>
<evidence type="ECO:0000256" key="1">
    <source>
        <dbReference type="ARBA" id="ARBA00001971"/>
    </source>
</evidence>
<dbReference type="GO" id="GO:0019825">
    <property type="term" value="F:oxygen binding"/>
    <property type="evidence" value="ECO:0007669"/>
    <property type="project" value="InterPro"/>
</dbReference>
<keyword evidence="6" id="KW-0408">Iron</keyword>
<accession>A0A7J6MIQ3</accession>
<dbReference type="InterPro" id="IPR044203">
    <property type="entry name" value="GlbO/GLB3-like"/>
</dbReference>
<dbReference type="EMBL" id="JAAPAO010000137">
    <property type="protein sequence ID" value="KAF4671468.1"/>
    <property type="molecule type" value="Genomic_DNA"/>
</dbReference>
<dbReference type="GO" id="GO:0020037">
    <property type="term" value="F:heme binding"/>
    <property type="evidence" value="ECO:0007669"/>
    <property type="project" value="InterPro"/>
</dbReference>
<dbReference type="AlphaFoldDB" id="A0A7J6MIQ3"/>
<dbReference type="InterPro" id="IPR019795">
    <property type="entry name" value="Globin_bac-like_CS"/>
</dbReference>
<comment type="similarity">
    <text evidence="7">Belongs to the truncated hemoglobin family. Group II subfamily.</text>
</comment>
<evidence type="ECO:0000256" key="6">
    <source>
        <dbReference type="ARBA" id="ARBA00023004"/>
    </source>
</evidence>
<dbReference type="InterPro" id="IPR012292">
    <property type="entry name" value="Globin/Proto"/>
</dbReference>
<keyword evidence="5" id="KW-0479">Metal-binding</keyword>
<reference evidence="8 9" key="1">
    <citation type="submission" date="2020-04" db="EMBL/GenBank/DDBJ databases">
        <title>Perkinsus chesapeaki whole genome sequence.</title>
        <authorList>
            <person name="Bogema D.R."/>
        </authorList>
    </citation>
    <scope>NUCLEOTIDE SEQUENCE [LARGE SCALE GENOMIC DNA]</scope>
    <source>
        <strain evidence="8">ATCC PRA-425</strain>
    </source>
</reference>
<dbReference type="InterPro" id="IPR001486">
    <property type="entry name" value="Hemoglobin_trunc"/>
</dbReference>
<evidence type="ECO:0000313" key="9">
    <source>
        <dbReference type="Proteomes" id="UP000591131"/>
    </source>
</evidence>
<evidence type="ECO:0000256" key="2">
    <source>
        <dbReference type="ARBA" id="ARBA00009660"/>
    </source>
</evidence>
<keyword evidence="4" id="KW-0349">Heme</keyword>
<protein>
    <submittedName>
        <fullName evidence="8">Uncharacterized protein</fullName>
    </submittedName>
</protein>
<dbReference type="OrthoDB" id="410368at2759"/>
<comment type="caution">
    <text evidence="8">The sequence shown here is derived from an EMBL/GenBank/DDBJ whole genome shotgun (WGS) entry which is preliminary data.</text>
</comment>
<dbReference type="PANTHER" id="PTHR47366">
    <property type="entry name" value="TWO-ON-TWO HEMOGLOBIN-3"/>
    <property type="match status" value="1"/>
</dbReference>
<keyword evidence="3" id="KW-0813">Transport</keyword>
<dbReference type="Pfam" id="PF01152">
    <property type="entry name" value="Bac_globin"/>
    <property type="match status" value="4"/>
</dbReference>
<dbReference type="InterPro" id="IPR009050">
    <property type="entry name" value="Globin-like_sf"/>
</dbReference>
<evidence type="ECO:0000313" key="8">
    <source>
        <dbReference type="EMBL" id="KAF4671468.1"/>
    </source>
</evidence>
<proteinExistence type="inferred from homology"/>
<dbReference type="PROSITE" id="PS01213">
    <property type="entry name" value="GLOBIN_FAM_2"/>
    <property type="match status" value="1"/>
</dbReference>
<dbReference type="CDD" id="cd00454">
    <property type="entry name" value="TrHb1_N"/>
    <property type="match status" value="4"/>
</dbReference>
<dbReference type="Proteomes" id="UP000591131">
    <property type="component" value="Unassembled WGS sequence"/>
</dbReference>
<sequence length="600" mass="68680">YKGRDLVRIHQMIDIYDYHMDAFVSIVKSVLEDADQDPETVDSCTILMETCRSQIVRPANHDVRRAQAIANTKPLYERLGGEIAIAKLADLFYNEAMEDSRTKSFFEKNKAKVATVKKKITQLIGTVTGGSKQYDMADLKPSHYSMNITDFHFDSVIGLIRQAGDTLHMNSSDIEELLAVSRGEILQKMRPEITTGCTVRREMALQNLARSDEGEGGLYERLYEADGITRLMDSLFHLISKDNRIKDFFPPDSIQLIKEAKLVFFIELFGGPPEYEGRDLTEIHEPLEITDYHFDAFMSNMSRALLSQGHPDSLVDEVVITLDSVRNAVLDRQSELVIEPRDGLNLLERIGGDSNLEAVVEGMYQYFVNDSRIKFHFEKNKSKERSITTKLYQFLSGAFGGLVQYEQENLKPAHYKMNISDYHFDAVLECFVKSAQELEEIDEDVIPDALRILNSVRSEIITGSRVRMDAAERKNNEDGVDELFKKLGKVDGVVNFVDHLYECVDRDKRIHMFFEGAKVQAIKKAQTQYFIGLFGGPTEYKGRTLEEIHEVTAMTDYHLDCFFLNIQKGLGFDNETVDQFIVVLERLRPQILHHHYKRMG</sequence>
<name>A0A7J6MIQ3_PERCH</name>
<organism evidence="8 9">
    <name type="scientific">Perkinsus chesapeaki</name>
    <name type="common">Clam parasite</name>
    <name type="synonym">Perkinsus andrewsi</name>
    <dbReference type="NCBI Taxonomy" id="330153"/>
    <lineage>
        <taxon>Eukaryota</taxon>
        <taxon>Sar</taxon>
        <taxon>Alveolata</taxon>
        <taxon>Perkinsozoa</taxon>
        <taxon>Perkinsea</taxon>
        <taxon>Perkinsida</taxon>
        <taxon>Perkinsidae</taxon>
        <taxon>Perkinsus</taxon>
    </lineage>
</organism>
<evidence type="ECO:0000256" key="3">
    <source>
        <dbReference type="ARBA" id="ARBA00022448"/>
    </source>
</evidence>
<evidence type="ECO:0000256" key="5">
    <source>
        <dbReference type="ARBA" id="ARBA00022723"/>
    </source>
</evidence>
<keyword evidence="9" id="KW-1185">Reference proteome</keyword>
<dbReference type="GO" id="GO:0046872">
    <property type="term" value="F:metal ion binding"/>
    <property type="evidence" value="ECO:0007669"/>
    <property type="project" value="UniProtKB-KW"/>
</dbReference>
<dbReference type="SUPFAM" id="SSF46458">
    <property type="entry name" value="Globin-like"/>
    <property type="match status" value="4"/>
</dbReference>
<comment type="cofactor">
    <cofactor evidence="1">
        <name>heme</name>
        <dbReference type="ChEBI" id="CHEBI:30413"/>
    </cofactor>
</comment>
<evidence type="ECO:0000256" key="7">
    <source>
        <dbReference type="ARBA" id="ARBA00034496"/>
    </source>
</evidence>
<dbReference type="Gene3D" id="1.10.490.10">
    <property type="entry name" value="Globins"/>
    <property type="match status" value="5"/>
</dbReference>
<evidence type="ECO:0000256" key="4">
    <source>
        <dbReference type="ARBA" id="ARBA00022617"/>
    </source>
</evidence>
<dbReference type="PANTHER" id="PTHR47366:SF2">
    <property type="entry name" value="CHROMOSOME UNDETERMINED SCAFFOLD_37, WHOLE GENOME SHOTGUN SEQUENCE"/>
    <property type="match status" value="1"/>
</dbReference>
<feature type="non-terminal residue" evidence="8">
    <location>
        <position position="1"/>
    </location>
</feature>
<gene>
    <name evidence="8" type="ORF">FOL47_001520</name>
</gene>